<evidence type="ECO:0000313" key="2">
    <source>
        <dbReference type="Proteomes" id="UP000276133"/>
    </source>
</evidence>
<dbReference type="EMBL" id="REGN01008006">
    <property type="protein sequence ID" value="RNA04668.1"/>
    <property type="molecule type" value="Genomic_DNA"/>
</dbReference>
<dbReference type="AlphaFoldDB" id="A0A3M7Q158"/>
<comment type="caution">
    <text evidence="1">The sequence shown here is derived from an EMBL/GenBank/DDBJ whole genome shotgun (WGS) entry which is preliminary data.</text>
</comment>
<protein>
    <submittedName>
        <fullName evidence="1">Uncharacterized protein</fullName>
    </submittedName>
</protein>
<dbReference type="Proteomes" id="UP000276133">
    <property type="component" value="Unassembled WGS sequence"/>
</dbReference>
<organism evidence="1 2">
    <name type="scientific">Brachionus plicatilis</name>
    <name type="common">Marine rotifer</name>
    <name type="synonym">Brachionus muelleri</name>
    <dbReference type="NCBI Taxonomy" id="10195"/>
    <lineage>
        <taxon>Eukaryota</taxon>
        <taxon>Metazoa</taxon>
        <taxon>Spiralia</taxon>
        <taxon>Gnathifera</taxon>
        <taxon>Rotifera</taxon>
        <taxon>Eurotatoria</taxon>
        <taxon>Monogononta</taxon>
        <taxon>Pseudotrocha</taxon>
        <taxon>Ploima</taxon>
        <taxon>Brachionidae</taxon>
        <taxon>Brachionus</taxon>
    </lineage>
</organism>
<evidence type="ECO:0000313" key="1">
    <source>
        <dbReference type="EMBL" id="RNA04668.1"/>
    </source>
</evidence>
<proteinExistence type="predicted"/>
<gene>
    <name evidence="1" type="ORF">BpHYR1_038425</name>
</gene>
<keyword evidence="2" id="KW-1185">Reference proteome</keyword>
<sequence>MAQSQQTGSPGPVCTKKKIPFRSDILGADRGKKKLVCLIEKIRQDQCSKTCIAVPVRCCLFRHRTIVNLYSFKEALIAPELSSSSNQNQNIDLHLKANRLIIL</sequence>
<accession>A0A3M7Q158</accession>
<reference evidence="1 2" key="1">
    <citation type="journal article" date="2018" name="Sci. Rep.">
        <title>Genomic signatures of local adaptation to the degree of environmental predictability in rotifers.</title>
        <authorList>
            <person name="Franch-Gras L."/>
            <person name="Hahn C."/>
            <person name="Garcia-Roger E.M."/>
            <person name="Carmona M.J."/>
            <person name="Serra M."/>
            <person name="Gomez A."/>
        </authorList>
    </citation>
    <scope>NUCLEOTIDE SEQUENCE [LARGE SCALE GENOMIC DNA]</scope>
    <source>
        <strain evidence="1">HYR1</strain>
    </source>
</reference>
<name>A0A3M7Q158_BRAPC</name>